<accession>A0A747SUC5</accession>
<reference evidence="1" key="2">
    <citation type="submission" date="2020-02" db="EMBL/GenBank/DDBJ databases">
        <authorList>
            <consortium name="NCBI Pathogen Detection Project"/>
        </authorList>
    </citation>
    <scope>NUCLEOTIDE SEQUENCE</scope>
    <source>
        <strain evidence="1">MA.CK_98/00011163</strain>
    </source>
</reference>
<evidence type="ECO:0000313" key="1">
    <source>
        <dbReference type="EMBL" id="HAF4699802.1"/>
    </source>
</evidence>
<proteinExistence type="predicted"/>
<dbReference type="InterPro" id="IPR010982">
    <property type="entry name" value="Lambda_DNA-bd_dom_sf"/>
</dbReference>
<dbReference type="GO" id="GO:0003677">
    <property type="term" value="F:DNA binding"/>
    <property type="evidence" value="ECO:0007669"/>
    <property type="project" value="InterPro"/>
</dbReference>
<dbReference type="SUPFAM" id="SSF47413">
    <property type="entry name" value="lambda repressor-like DNA-binding domains"/>
    <property type="match status" value="1"/>
</dbReference>
<dbReference type="Gene3D" id="1.10.260.40">
    <property type="entry name" value="lambda repressor-like DNA-binding domains"/>
    <property type="match status" value="1"/>
</dbReference>
<dbReference type="AlphaFoldDB" id="A0A747SUC5"/>
<dbReference type="EMBL" id="DAAVHS010000008">
    <property type="protein sequence ID" value="HAF4699802.1"/>
    <property type="molecule type" value="Genomic_DNA"/>
</dbReference>
<dbReference type="Pfam" id="PF14549">
    <property type="entry name" value="P22_Cro"/>
    <property type="match status" value="1"/>
</dbReference>
<evidence type="ECO:0008006" key="2">
    <source>
        <dbReference type="Google" id="ProtNLM"/>
    </source>
</evidence>
<gene>
    <name evidence="1" type="ORF">G8O00_003243</name>
</gene>
<protein>
    <recommendedName>
        <fullName evidence="2">Cro/Cl family transcriptional regulator</fullName>
    </recommendedName>
</protein>
<reference evidence="1" key="1">
    <citation type="journal article" date="2018" name="Genome Biol.">
        <title>SKESA: strategic k-mer extension for scrupulous assemblies.</title>
        <authorList>
            <person name="Souvorov A."/>
            <person name="Agarwala R."/>
            <person name="Lipman D.J."/>
        </authorList>
    </citation>
    <scope>NUCLEOTIDE SEQUENCE</scope>
    <source>
        <strain evidence="1">MA.CK_98/00011163</strain>
    </source>
</reference>
<name>A0A747SUC5_SALER</name>
<sequence>MLKRDLISHFGTATAAAKALGVSKSTVSLWKEIVPWQYALLAEKQTDGALTFDSKSYDKTNESSALQ</sequence>
<organism evidence="1">
    <name type="scientific">Salmonella enterica</name>
    <name type="common">Salmonella choleraesuis</name>
    <dbReference type="NCBI Taxonomy" id="28901"/>
    <lineage>
        <taxon>Bacteria</taxon>
        <taxon>Pseudomonadati</taxon>
        <taxon>Pseudomonadota</taxon>
        <taxon>Gammaproteobacteria</taxon>
        <taxon>Enterobacterales</taxon>
        <taxon>Enterobacteriaceae</taxon>
        <taxon>Salmonella</taxon>
    </lineage>
</organism>
<comment type="caution">
    <text evidence="1">The sequence shown here is derived from an EMBL/GenBank/DDBJ whole genome shotgun (WGS) entry which is preliminary data.</text>
</comment>